<evidence type="ECO:0000313" key="5">
    <source>
        <dbReference type="EMBL" id="GAA4494168.1"/>
    </source>
</evidence>
<protein>
    <submittedName>
        <fullName evidence="5">LuxR family transcriptional regulator</fullName>
    </submittedName>
</protein>
<dbReference type="Gene3D" id="1.10.10.10">
    <property type="entry name" value="Winged helix-like DNA-binding domain superfamily/Winged helix DNA-binding domain"/>
    <property type="match status" value="1"/>
</dbReference>
<keyword evidence="1" id="KW-0547">Nucleotide-binding</keyword>
<evidence type="ECO:0000256" key="3">
    <source>
        <dbReference type="SAM" id="MobiDB-lite"/>
    </source>
</evidence>
<evidence type="ECO:0000313" key="6">
    <source>
        <dbReference type="Proteomes" id="UP001500503"/>
    </source>
</evidence>
<dbReference type="PROSITE" id="PS50043">
    <property type="entry name" value="HTH_LUXR_2"/>
    <property type="match status" value="1"/>
</dbReference>
<dbReference type="PRINTS" id="PR00038">
    <property type="entry name" value="HTHLUXR"/>
</dbReference>
<evidence type="ECO:0000259" key="4">
    <source>
        <dbReference type="PROSITE" id="PS50043"/>
    </source>
</evidence>
<feature type="domain" description="HTH luxR-type" evidence="4">
    <location>
        <begin position="876"/>
        <end position="941"/>
    </location>
</feature>
<sequence>MGDKSSSTEGDVDAENSSRRGLRGRTREWSVVTRLLRSAETGRGGVLLVEGPSGIGKTRLLAEAVDAAAERGFMIAFDRADELRRLVPLEPLTSALGETARTLGMPRRLTSSDAGDLRLWVVDQLRSRLEDRLARGAMLITLDDLQWADPSTLRALRSLLPDLSSYPLVWMLARTRGREHTELDRLYEVLEREGADRLTLEPLNKDAVIEVAEDVLGGTPEADLLTLIAGAGGNPFLLVELLGGLREEAAVELVQGHVRLASGRLPRRLQTFARSSLDRLTPQTRRLLEAAAVLGRSFSLDDLADMLEEPANHLLLALEEALRAQILVPAEELLMFRHDLLRQAVMDNLPLPVRRWLHLKAGETLLERGDSAVPAATHFMVHAKPGDARVLNGLDRAAREVLPSSPRTAADLALRALELTSPSDPARFDRTVTAVGALTAAGRLSESAELARGALKHAPYGQAAGLRHQLALVLLMNGRPEQAVVEVETVLAQRDLPDELCDAVELTWFVALIFHKDFWRGRRRAEEIVAEHTEHARHGRAATVGAFLLLLHIAWAEGRITDGFDHVREAVRTASDASIGTHTTVPRLFLAACLQCMRRFEETETVIHATEEEIEATGHTVHAANVAFVRAYTRLTAGRLDDAAVEAEAGLETADELNTYGFARLGDAVLAIVALLRGDQSEAVRRIDRYVSQAEGDAISWGWGIWAMALVTEARSGPGRAKEVLGADTGMWRWYLVLEPNLAAWQTRVSLAAGDKPLAEAVVATADRLAQSNPDWPALAHAAAHARGVLDNDAASLAYAAARFDDPWARASAAEDLGVLLAHGPGERDHQAAIHRLDQALVGYEKIGASRDAARIRARLRRFGIRRRHWRQSARPTTGWDSLTDTERSVAELVVQGLSNRQVAAQMFISPHTVKFHLRQVFRKLDIGSRVELVQIAGRAPDTAPIDRAQPGS</sequence>
<dbReference type="InterPro" id="IPR027417">
    <property type="entry name" value="P-loop_NTPase"/>
</dbReference>
<evidence type="ECO:0000256" key="1">
    <source>
        <dbReference type="ARBA" id="ARBA00022741"/>
    </source>
</evidence>
<evidence type="ECO:0000256" key="2">
    <source>
        <dbReference type="ARBA" id="ARBA00022840"/>
    </source>
</evidence>
<gene>
    <name evidence="5" type="ORF">GCM10023191_032910</name>
</gene>
<dbReference type="Pfam" id="PF00196">
    <property type="entry name" value="GerE"/>
    <property type="match status" value="1"/>
</dbReference>
<reference evidence="6" key="1">
    <citation type="journal article" date="2019" name="Int. J. Syst. Evol. Microbiol.">
        <title>The Global Catalogue of Microorganisms (GCM) 10K type strain sequencing project: providing services to taxonomists for standard genome sequencing and annotation.</title>
        <authorList>
            <consortium name="The Broad Institute Genomics Platform"/>
            <consortium name="The Broad Institute Genome Sequencing Center for Infectious Disease"/>
            <person name="Wu L."/>
            <person name="Ma J."/>
        </authorList>
    </citation>
    <scope>NUCLEOTIDE SEQUENCE [LARGE SCALE GENOMIC DNA]</scope>
    <source>
        <strain evidence="6">JCM 17933</strain>
    </source>
</reference>
<dbReference type="SUPFAM" id="SSF46894">
    <property type="entry name" value="C-terminal effector domain of the bipartite response regulators"/>
    <property type="match status" value="1"/>
</dbReference>
<dbReference type="SUPFAM" id="SSF52540">
    <property type="entry name" value="P-loop containing nucleoside triphosphate hydrolases"/>
    <property type="match status" value="1"/>
</dbReference>
<name>A0ABP8PY35_9ACTN</name>
<dbReference type="PANTHER" id="PTHR16305">
    <property type="entry name" value="TESTICULAR SOLUBLE ADENYLYL CYCLASE"/>
    <property type="match status" value="1"/>
</dbReference>
<dbReference type="InterPro" id="IPR041664">
    <property type="entry name" value="AAA_16"/>
</dbReference>
<accession>A0ABP8PY35</accession>
<dbReference type="CDD" id="cd06170">
    <property type="entry name" value="LuxR_C_like"/>
    <property type="match status" value="1"/>
</dbReference>
<proteinExistence type="predicted"/>
<keyword evidence="6" id="KW-1185">Reference proteome</keyword>
<dbReference type="InterPro" id="IPR016032">
    <property type="entry name" value="Sig_transdc_resp-reg_C-effctor"/>
</dbReference>
<dbReference type="Proteomes" id="UP001500503">
    <property type="component" value="Unassembled WGS sequence"/>
</dbReference>
<dbReference type="SMART" id="SM00421">
    <property type="entry name" value="HTH_LUXR"/>
    <property type="match status" value="1"/>
</dbReference>
<dbReference type="EMBL" id="BAABHF010000019">
    <property type="protein sequence ID" value="GAA4494168.1"/>
    <property type="molecule type" value="Genomic_DNA"/>
</dbReference>
<dbReference type="Gene3D" id="3.40.50.300">
    <property type="entry name" value="P-loop containing nucleotide triphosphate hydrolases"/>
    <property type="match status" value="1"/>
</dbReference>
<keyword evidence="2" id="KW-0067">ATP-binding</keyword>
<feature type="region of interest" description="Disordered" evidence="3">
    <location>
        <begin position="1"/>
        <end position="23"/>
    </location>
</feature>
<dbReference type="PANTHER" id="PTHR16305:SF35">
    <property type="entry name" value="TRANSCRIPTIONAL ACTIVATOR DOMAIN"/>
    <property type="match status" value="1"/>
</dbReference>
<dbReference type="InterPro" id="IPR000792">
    <property type="entry name" value="Tscrpt_reg_LuxR_C"/>
</dbReference>
<organism evidence="5 6">
    <name type="scientific">Actinoallomurus oryzae</name>
    <dbReference type="NCBI Taxonomy" id="502180"/>
    <lineage>
        <taxon>Bacteria</taxon>
        <taxon>Bacillati</taxon>
        <taxon>Actinomycetota</taxon>
        <taxon>Actinomycetes</taxon>
        <taxon>Streptosporangiales</taxon>
        <taxon>Thermomonosporaceae</taxon>
        <taxon>Actinoallomurus</taxon>
    </lineage>
</organism>
<dbReference type="InterPro" id="IPR036388">
    <property type="entry name" value="WH-like_DNA-bd_sf"/>
</dbReference>
<dbReference type="Pfam" id="PF13191">
    <property type="entry name" value="AAA_16"/>
    <property type="match status" value="1"/>
</dbReference>
<comment type="caution">
    <text evidence="5">The sequence shown here is derived from an EMBL/GenBank/DDBJ whole genome shotgun (WGS) entry which is preliminary data.</text>
</comment>
<dbReference type="RefSeq" id="WP_345464227.1">
    <property type="nucleotide sequence ID" value="NZ_BAABHF010000019.1"/>
</dbReference>